<keyword evidence="6" id="KW-1185">Reference proteome</keyword>
<accession>A1RTY5</accession>
<proteinExistence type="predicted"/>
<reference evidence="5" key="1">
    <citation type="submission" date="2006-12" db="EMBL/GenBank/DDBJ databases">
        <title>Complete sequence of Pyrobaculum islandicum DSM 4184.</title>
        <authorList>
            <person name="Copeland A."/>
            <person name="Lucas S."/>
            <person name="Lapidus A."/>
            <person name="Barry K."/>
            <person name="Detter J.C."/>
            <person name="Glavina del Rio T."/>
            <person name="Dalin E."/>
            <person name="Tice H."/>
            <person name="Pitluck S."/>
            <person name="Meincke L."/>
            <person name="Brettin T."/>
            <person name="Bruce D."/>
            <person name="Han C."/>
            <person name="Tapia R."/>
            <person name="Gilna P."/>
            <person name="Schmutz J."/>
            <person name="Larimer F."/>
            <person name="Land M."/>
            <person name="Hauser L."/>
            <person name="Kyrpides N."/>
            <person name="Mikhailova N."/>
            <person name="Cozen A.E."/>
            <person name="Fitz-Gibbon S.T."/>
            <person name="House C.H."/>
            <person name="Saltikov C."/>
            <person name="Lowe T."/>
            <person name="Richardson P."/>
        </authorList>
    </citation>
    <scope>NUCLEOTIDE SEQUENCE [LARGE SCALE GENOMIC DNA]</scope>
    <source>
        <strain evidence="5">DSM 4184</strain>
    </source>
</reference>
<dbReference type="AlphaFoldDB" id="A1RTY5"/>
<dbReference type="EMBL" id="CP000504">
    <property type="protein sequence ID" value="ABL88417.1"/>
    <property type="molecule type" value="Genomic_DNA"/>
</dbReference>
<feature type="domain" description="Radical SAM core" evidence="4">
    <location>
        <begin position="19"/>
        <end position="248"/>
    </location>
</feature>
<evidence type="ECO:0000313" key="6">
    <source>
        <dbReference type="Proteomes" id="UP000002595"/>
    </source>
</evidence>
<dbReference type="STRING" id="384616.Pisl_1252"/>
<keyword evidence="2" id="KW-0408">Iron</keyword>
<name>A1RTY5_PYRIL</name>
<dbReference type="GeneID" id="4617519"/>
<dbReference type="PROSITE" id="PS51918">
    <property type="entry name" value="RADICAL_SAM"/>
    <property type="match status" value="1"/>
</dbReference>
<protein>
    <submittedName>
        <fullName evidence="5">Radical SAM domain protein</fullName>
    </submittedName>
</protein>
<dbReference type="InterPro" id="IPR058240">
    <property type="entry name" value="rSAM_sf"/>
</dbReference>
<dbReference type="InterPro" id="IPR040086">
    <property type="entry name" value="MJ0683-like"/>
</dbReference>
<dbReference type="CDD" id="cd01335">
    <property type="entry name" value="Radical_SAM"/>
    <property type="match status" value="1"/>
</dbReference>
<gene>
    <name evidence="5" type="ordered locus">Pisl_1252</name>
</gene>
<dbReference type="PANTHER" id="PTHR43432:SF3">
    <property type="entry name" value="SLR0285 PROTEIN"/>
    <property type="match status" value="1"/>
</dbReference>
<dbReference type="SFLD" id="SFLDS00029">
    <property type="entry name" value="Radical_SAM"/>
    <property type="match status" value="1"/>
</dbReference>
<dbReference type="HOGENOM" id="CLU_015525_2_1_2"/>
<dbReference type="OrthoDB" id="15538at2157"/>
<dbReference type="SFLD" id="SFLDG01084">
    <property type="entry name" value="Uncharacterised_Radical_SAM_Su"/>
    <property type="match status" value="1"/>
</dbReference>
<dbReference type="eggNOG" id="arCOG01290">
    <property type="taxonomic scope" value="Archaea"/>
</dbReference>
<evidence type="ECO:0000256" key="2">
    <source>
        <dbReference type="ARBA" id="ARBA00023004"/>
    </source>
</evidence>
<dbReference type="SMART" id="SM00729">
    <property type="entry name" value="Elp3"/>
    <property type="match status" value="1"/>
</dbReference>
<dbReference type="Gene3D" id="3.80.30.30">
    <property type="match status" value="1"/>
</dbReference>
<dbReference type="GO" id="GO:0046872">
    <property type="term" value="F:metal ion binding"/>
    <property type="evidence" value="ECO:0007669"/>
    <property type="project" value="UniProtKB-KW"/>
</dbReference>
<dbReference type="SUPFAM" id="SSF102114">
    <property type="entry name" value="Radical SAM enzymes"/>
    <property type="match status" value="1"/>
</dbReference>
<dbReference type="InterPro" id="IPR007197">
    <property type="entry name" value="rSAM"/>
</dbReference>
<dbReference type="GO" id="GO:0051536">
    <property type="term" value="F:iron-sulfur cluster binding"/>
    <property type="evidence" value="ECO:0007669"/>
    <property type="project" value="UniProtKB-KW"/>
</dbReference>
<keyword evidence="1" id="KW-0479">Metal-binding</keyword>
<dbReference type="InterPro" id="IPR006638">
    <property type="entry name" value="Elp3/MiaA/NifB-like_rSAM"/>
</dbReference>
<dbReference type="GO" id="GO:0003824">
    <property type="term" value="F:catalytic activity"/>
    <property type="evidence" value="ECO:0007669"/>
    <property type="project" value="InterPro"/>
</dbReference>
<evidence type="ECO:0000259" key="4">
    <source>
        <dbReference type="PROSITE" id="PS51918"/>
    </source>
</evidence>
<dbReference type="KEGG" id="pis:Pisl_1252"/>
<organism evidence="5 6">
    <name type="scientific">Pyrobaculum islandicum (strain DSM 4184 / JCM 9189 / GEO3)</name>
    <dbReference type="NCBI Taxonomy" id="384616"/>
    <lineage>
        <taxon>Archaea</taxon>
        <taxon>Thermoproteota</taxon>
        <taxon>Thermoprotei</taxon>
        <taxon>Thermoproteales</taxon>
        <taxon>Thermoproteaceae</taxon>
        <taxon>Pyrobaculum</taxon>
    </lineage>
</organism>
<evidence type="ECO:0000256" key="1">
    <source>
        <dbReference type="ARBA" id="ARBA00022723"/>
    </source>
</evidence>
<dbReference type="Pfam" id="PF04055">
    <property type="entry name" value="Radical_SAM"/>
    <property type="match status" value="1"/>
</dbReference>
<dbReference type="PANTHER" id="PTHR43432">
    <property type="entry name" value="SLR0285 PROTEIN"/>
    <property type="match status" value="1"/>
</dbReference>
<keyword evidence="3" id="KW-0411">Iron-sulfur</keyword>
<evidence type="ECO:0000313" key="5">
    <source>
        <dbReference type="EMBL" id="ABL88417.1"/>
    </source>
</evidence>
<dbReference type="RefSeq" id="WP_011762992.1">
    <property type="nucleotide sequence ID" value="NC_008701.1"/>
</dbReference>
<evidence type="ECO:0000256" key="3">
    <source>
        <dbReference type="ARBA" id="ARBA00023014"/>
    </source>
</evidence>
<sequence length="298" mass="33665">MRISLYVVRPFDPWKNPLCTCPVKYGVNPYTGCGHGCLYCYITSYISNAFNPRPKEDLVEKIRRDLEKIPRGSIVALSNSSDPYTPPEATLGLTRKVLQILLERGYKVIITTKSPLVLRDLDIFTRNRGRVVVQITITTLREDLAAVLEPRAPRPAGRLEAVRRLASVGIPVSVRLDPLIPYINDDIDNIEEVVSAAAAAGAVHLVASTYKAKPDNFARMAKAFPEKLSLWQQLYFKEGKYFHGQWYAAESYRRKVLETVAKIANRLRLQFTICREEFIDLNTPGTYCDGSHLFSQAE</sequence>
<dbReference type="Proteomes" id="UP000002595">
    <property type="component" value="Chromosome"/>
</dbReference>